<sequence>MTSSPSRLVLCHYIPSYVATSQTGNQSKLVTTLSLHHRLLHSVLYQCQHVTNCSMLCHDNVTDCFLLCYDSFTDCSLLCHECH</sequence>
<protein>
    <submittedName>
        <fullName evidence="1">Uncharacterized protein</fullName>
    </submittedName>
</protein>
<evidence type="ECO:0000313" key="1">
    <source>
        <dbReference type="EMBL" id="KAK2143397.1"/>
    </source>
</evidence>
<proteinExistence type="predicted"/>
<keyword evidence="3" id="KW-1185">Reference proteome</keyword>
<evidence type="ECO:0000313" key="3">
    <source>
        <dbReference type="Proteomes" id="UP001209878"/>
    </source>
</evidence>
<name>A0AAD9IYR6_RIDPI</name>
<dbReference type="Proteomes" id="UP001209878">
    <property type="component" value="Unassembled WGS sequence"/>
</dbReference>
<evidence type="ECO:0000313" key="2">
    <source>
        <dbReference type="EMBL" id="KAK2179554.1"/>
    </source>
</evidence>
<dbReference type="AlphaFoldDB" id="A0AAD9IYR6"/>
<comment type="caution">
    <text evidence="1">The sequence shown here is derived from an EMBL/GenBank/DDBJ whole genome shotgun (WGS) entry which is preliminary data.</text>
</comment>
<organism evidence="1 3">
    <name type="scientific">Ridgeia piscesae</name>
    <name type="common">Tubeworm</name>
    <dbReference type="NCBI Taxonomy" id="27915"/>
    <lineage>
        <taxon>Eukaryota</taxon>
        <taxon>Metazoa</taxon>
        <taxon>Spiralia</taxon>
        <taxon>Lophotrochozoa</taxon>
        <taxon>Annelida</taxon>
        <taxon>Polychaeta</taxon>
        <taxon>Sedentaria</taxon>
        <taxon>Canalipalpata</taxon>
        <taxon>Sabellida</taxon>
        <taxon>Siboglinidae</taxon>
        <taxon>Ridgeia</taxon>
    </lineage>
</organism>
<reference evidence="1" key="1">
    <citation type="journal article" date="2023" name="Mol. Biol. Evol.">
        <title>Third-Generation Sequencing Reveals the Adaptive Role of the Epigenome in Three Deep-Sea Polychaetes.</title>
        <authorList>
            <person name="Perez M."/>
            <person name="Aroh O."/>
            <person name="Sun Y."/>
            <person name="Lan Y."/>
            <person name="Juniper S.K."/>
            <person name="Young C.R."/>
            <person name="Angers B."/>
            <person name="Qian P.Y."/>
        </authorList>
    </citation>
    <scope>NUCLEOTIDE SEQUENCE</scope>
    <source>
        <strain evidence="1">R07B-5</strain>
    </source>
</reference>
<gene>
    <name evidence="1" type="ORF">NP493_4531g00000</name>
    <name evidence="2" type="ORF">NP493_483g01011</name>
</gene>
<dbReference type="EMBL" id="JAODUO010000483">
    <property type="protein sequence ID" value="KAK2179554.1"/>
    <property type="molecule type" value="Genomic_DNA"/>
</dbReference>
<dbReference type="EMBL" id="JAODUO010004530">
    <property type="protein sequence ID" value="KAK2143397.1"/>
    <property type="molecule type" value="Genomic_DNA"/>
</dbReference>
<accession>A0AAD9IYR6</accession>